<reference evidence="3" key="1">
    <citation type="submission" date="2023-01" db="EMBL/GenBank/DDBJ databases">
        <title>Exophiala dermititidis isolated from Cystic Fibrosis Patient.</title>
        <authorList>
            <person name="Kurbessoian T."/>
            <person name="Crocker A."/>
            <person name="Murante D."/>
            <person name="Hogan D.A."/>
            <person name="Stajich J.E."/>
        </authorList>
    </citation>
    <scope>NUCLEOTIDE SEQUENCE</scope>
    <source>
        <strain evidence="3">Ex8</strain>
    </source>
</reference>
<gene>
    <name evidence="3" type="ORF">HRR80_002877</name>
</gene>
<organism evidence="3 4">
    <name type="scientific">Exophiala dermatitidis</name>
    <name type="common">Black yeast-like fungus</name>
    <name type="synonym">Wangiella dermatitidis</name>
    <dbReference type="NCBI Taxonomy" id="5970"/>
    <lineage>
        <taxon>Eukaryota</taxon>
        <taxon>Fungi</taxon>
        <taxon>Dikarya</taxon>
        <taxon>Ascomycota</taxon>
        <taxon>Pezizomycotina</taxon>
        <taxon>Eurotiomycetes</taxon>
        <taxon>Chaetothyriomycetidae</taxon>
        <taxon>Chaetothyriales</taxon>
        <taxon>Herpotrichiellaceae</taxon>
        <taxon>Exophiala</taxon>
    </lineage>
</organism>
<dbReference type="AlphaFoldDB" id="A0AAN6IWN2"/>
<evidence type="ECO:0000313" key="4">
    <source>
        <dbReference type="Proteomes" id="UP001161757"/>
    </source>
</evidence>
<comment type="caution">
    <text evidence="3">The sequence shown here is derived from an EMBL/GenBank/DDBJ whole genome shotgun (WGS) entry which is preliminary data.</text>
</comment>
<feature type="compositionally biased region" description="Low complexity" evidence="1">
    <location>
        <begin position="51"/>
        <end position="66"/>
    </location>
</feature>
<protein>
    <submittedName>
        <fullName evidence="3">Uncharacterized protein</fullName>
    </submittedName>
</protein>
<dbReference type="EMBL" id="JAJGCB010000004">
    <property type="protein sequence ID" value="KAJ8992833.1"/>
    <property type="molecule type" value="Genomic_DNA"/>
</dbReference>
<evidence type="ECO:0000256" key="2">
    <source>
        <dbReference type="SAM" id="Phobius"/>
    </source>
</evidence>
<keyword evidence="2" id="KW-0812">Transmembrane</keyword>
<keyword evidence="2" id="KW-1133">Transmembrane helix</keyword>
<sequence length="613" mass="66884">MNPTATLAEENNDGVDTTESGQTAYAVSSSDSPGRTIEEDSALDPEASRNSVEVPGSISSSSAPAELETDISNNPTASPEQSQAALDAACPYLRAFLPYSSEASRQNIHSYRGLATVIDTRVTCQKPVLVGLNLFYDAATTGLLVTGSVGASQDTPKLNNQTVVTFPFEDPLGPNDTFAYDLPVPFLCVLPTLEILNQWRTVLCSLPEDGNEGYSGGLSSEFASPTTTNLSNGYNWNISSNSQNLGQAYLMLNLTTGSQAQWAKQLASDQNALDHPPEGYRDRDEWVDMFYSNGTLALSITLCYTSFATANMPVLVSSNMNRTEPIPPYEKSTSSYKYDDVRMQLGQSNNTVHSLPTPEERGILTLSSQRDSWLAHPSELPAQEPWLRQYFNVPGKVYNENGFADQSANSTVFLFDGEALDQPGGNTLQADSTLVTLYQEIVTASGGSVAFALQSLCTVMAANVYYLKLPEFDARSVVQRADFKIVNRPMQAWGFFVVLGMVICHFIMIGIVLWFFFRQTRYTYLGQAWMTVAQTAGGAVLEEEILGEVKQHGGLITDTHIDEILKRKGVENMPVRLQQRPKEDLNGDKPTVPTGPDYPEASSGPEMVGLCLS</sequence>
<feature type="transmembrane region" description="Helical" evidence="2">
    <location>
        <begin position="493"/>
        <end position="517"/>
    </location>
</feature>
<feature type="compositionally biased region" description="Polar residues" evidence="1">
    <location>
        <begin position="70"/>
        <end position="83"/>
    </location>
</feature>
<evidence type="ECO:0000313" key="3">
    <source>
        <dbReference type="EMBL" id="KAJ8992833.1"/>
    </source>
</evidence>
<accession>A0AAN6IWN2</accession>
<name>A0AAN6IWN2_EXODE</name>
<feature type="compositionally biased region" description="Polar residues" evidence="1">
    <location>
        <begin position="14"/>
        <end position="33"/>
    </location>
</feature>
<feature type="region of interest" description="Disordered" evidence="1">
    <location>
        <begin position="576"/>
        <end position="613"/>
    </location>
</feature>
<keyword evidence="2" id="KW-0472">Membrane</keyword>
<proteinExistence type="predicted"/>
<feature type="region of interest" description="Disordered" evidence="1">
    <location>
        <begin position="1"/>
        <end position="83"/>
    </location>
</feature>
<dbReference type="Proteomes" id="UP001161757">
    <property type="component" value="Unassembled WGS sequence"/>
</dbReference>
<evidence type="ECO:0000256" key="1">
    <source>
        <dbReference type="SAM" id="MobiDB-lite"/>
    </source>
</evidence>